<evidence type="ECO:0000313" key="3">
    <source>
        <dbReference type="Proteomes" id="UP001221757"/>
    </source>
</evidence>
<dbReference type="PANTHER" id="PTHR21310">
    <property type="entry name" value="AMINOGLYCOSIDE PHOSPHOTRANSFERASE-RELATED-RELATED"/>
    <property type="match status" value="1"/>
</dbReference>
<evidence type="ECO:0000259" key="1">
    <source>
        <dbReference type="Pfam" id="PF01636"/>
    </source>
</evidence>
<accession>A0AAD7GAS9</accession>
<sequence>MPCSIARMKRFLIHEVQIYTANLSGGREYESEVVARVAFDIPDFRNTRKMESEVATINWLKNNTTIPVPTILFYDPWGILWIPGRTLDRMWPDLSESHREQVIESLAGYTAQLLQTRFPAIGSLYPGVDDKAAPNLGPMIPTCNPWCFRTDATLDSGPWATEKAYLLGCINRELRWIAEHPADLTAKWSSNSDSPGLVERYKDLFGRLSRRVATLECLNSGSGPFVLRHPDFNPTNIMIREDDPSAVTAILDWECANTAPVWAVAHVPEFILDEGDDFEQDPSERASKGRLRGIFLEPNLGLLALEGAAQTITTMRKVEDMDGRVSRVLTDLTAAGL</sequence>
<comment type="caution">
    <text evidence="2">The sequence shown here is derived from an EMBL/GenBank/DDBJ whole genome shotgun (WGS) entry which is preliminary data.</text>
</comment>
<reference evidence="2" key="1">
    <citation type="submission" date="2023-03" db="EMBL/GenBank/DDBJ databases">
        <title>Massive genome expansion in bonnet fungi (Mycena s.s.) driven by repeated elements and novel gene families across ecological guilds.</title>
        <authorList>
            <consortium name="Lawrence Berkeley National Laboratory"/>
            <person name="Harder C.B."/>
            <person name="Miyauchi S."/>
            <person name="Viragh M."/>
            <person name="Kuo A."/>
            <person name="Thoen E."/>
            <person name="Andreopoulos B."/>
            <person name="Lu D."/>
            <person name="Skrede I."/>
            <person name="Drula E."/>
            <person name="Henrissat B."/>
            <person name="Morin E."/>
            <person name="Kohler A."/>
            <person name="Barry K."/>
            <person name="LaButti K."/>
            <person name="Morin E."/>
            <person name="Salamov A."/>
            <person name="Lipzen A."/>
            <person name="Mereny Z."/>
            <person name="Hegedus B."/>
            <person name="Baldrian P."/>
            <person name="Stursova M."/>
            <person name="Weitz H."/>
            <person name="Taylor A."/>
            <person name="Grigoriev I.V."/>
            <person name="Nagy L.G."/>
            <person name="Martin F."/>
            <person name="Kauserud H."/>
        </authorList>
    </citation>
    <scope>NUCLEOTIDE SEQUENCE</scope>
    <source>
        <strain evidence="2">CBHHK067</strain>
    </source>
</reference>
<dbReference type="InterPro" id="IPR002575">
    <property type="entry name" value="Aminoglycoside_PTrfase"/>
</dbReference>
<dbReference type="EMBL" id="JARKIE010000162">
    <property type="protein sequence ID" value="KAJ7673449.1"/>
    <property type="molecule type" value="Genomic_DNA"/>
</dbReference>
<dbReference type="Gene3D" id="3.90.1200.10">
    <property type="match status" value="1"/>
</dbReference>
<name>A0AAD7GAS9_MYCRO</name>
<dbReference type="SUPFAM" id="SSF56112">
    <property type="entry name" value="Protein kinase-like (PK-like)"/>
    <property type="match status" value="1"/>
</dbReference>
<dbReference type="Proteomes" id="UP001221757">
    <property type="component" value="Unassembled WGS sequence"/>
</dbReference>
<dbReference type="InterPro" id="IPR051678">
    <property type="entry name" value="AGP_Transferase"/>
</dbReference>
<dbReference type="AlphaFoldDB" id="A0AAD7GAS9"/>
<evidence type="ECO:0000313" key="2">
    <source>
        <dbReference type="EMBL" id="KAJ7673449.1"/>
    </source>
</evidence>
<feature type="domain" description="Aminoglycoside phosphotransferase" evidence="1">
    <location>
        <begin position="45"/>
        <end position="262"/>
    </location>
</feature>
<proteinExistence type="predicted"/>
<dbReference type="Pfam" id="PF01636">
    <property type="entry name" value="APH"/>
    <property type="match status" value="1"/>
</dbReference>
<dbReference type="PANTHER" id="PTHR21310:SF13">
    <property type="entry name" value="AMINOGLYCOSIDE PHOSPHOTRANSFERASE DOMAIN-CONTAINING PROTEIN"/>
    <property type="match status" value="1"/>
</dbReference>
<organism evidence="2 3">
    <name type="scientific">Mycena rosella</name>
    <name type="common">Pink bonnet</name>
    <name type="synonym">Agaricus rosellus</name>
    <dbReference type="NCBI Taxonomy" id="1033263"/>
    <lineage>
        <taxon>Eukaryota</taxon>
        <taxon>Fungi</taxon>
        <taxon>Dikarya</taxon>
        <taxon>Basidiomycota</taxon>
        <taxon>Agaricomycotina</taxon>
        <taxon>Agaricomycetes</taxon>
        <taxon>Agaricomycetidae</taxon>
        <taxon>Agaricales</taxon>
        <taxon>Marasmiineae</taxon>
        <taxon>Mycenaceae</taxon>
        <taxon>Mycena</taxon>
    </lineage>
</organism>
<gene>
    <name evidence="2" type="ORF">B0H17DRAFT_1083066</name>
</gene>
<protein>
    <recommendedName>
        <fullName evidence="1">Aminoglycoside phosphotransferase domain-containing protein</fullName>
    </recommendedName>
</protein>
<keyword evidence="3" id="KW-1185">Reference proteome</keyword>
<dbReference type="InterPro" id="IPR011009">
    <property type="entry name" value="Kinase-like_dom_sf"/>
</dbReference>